<sequence>MTAQIDQEPERWSGFKSGSTALVALIVGSRLFVANVGDSRGVMCDFEGRTVPLSFDHKPNLASERARIIANGGDVSYVHGAWRVNGHLALSRALGDGPDEKRLGVLIADPDILTFELGRHRPRFLVLATDGLWDVLSNEDVVAFLTPRRLREEYFGAKSLAYYAYLRGSEDNITVVVVDLRSKQWASSVKCGNGDCGPSSRSPTSSGRGSTRGGGKKSTPRNSIKK</sequence>
<dbReference type="SMART" id="SM00332">
    <property type="entry name" value="PP2Cc"/>
    <property type="match status" value="1"/>
</dbReference>
<accession>A0A9P0FAG5</accession>
<evidence type="ECO:0000259" key="2">
    <source>
        <dbReference type="PROSITE" id="PS51746"/>
    </source>
</evidence>
<dbReference type="Proteomes" id="UP001152759">
    <property type="component" value="Chromosome 9"/>
</dbReference>
<dbReference type="InterPro" id="IPR015655">
    <property type="entry name" value="PP2C"/>
</dbReference>
<dbReference type="InterPro" id="IPR001932">
    <property type="entry name" value="PPM-type_phosphatase-like_dom"/>
</dbReference>
<dbReference type="Gene3D" id="3.60.40.10">
    <property type="entry name" value="PPM-type phosphatase domain"/>
    <property type="match status" value="1"/>
</dbReference>
<dbReference type="PROSITE" id="PS51746">
    <property type="entry name" value="PPM_2"/>
    <property type="match status" value="1"/>
</dbReference>
<protein>
    <recommendedName>
        <fullName evidence="2">PPM-type phosphatase domain-containing protein</fullName>
    </recommendedName>
</protein>
<evidence type="ECO:0000313" key="3">
    <source>
        <dbReference type="EMBL" id="CAH0395229.1"/>
    </source>
</evidence>
<proteinExistence type="predicted"/>
<reference evidence="3" key="1">
    <citation type="submission" date="2021-12" db="EMBL/GenBank/DDBJ databases">
        <authorList>
            <person name="King R."/>
        </authorList>
    </citation>
    <scope>NUCLEOTIDE SEQUENCE</scope>
</reference>
<dbReference type="PANTHER" id="PTHR47992">
    <property type="entry name" value="PROTEIN PHOSPHATASE"/>
    <property type="match status" value="1"/>
</dbReference>
<evidence type="ECO:0000313" key="4">
    <source>
        <dbReference type="Proteomes" id="UP001152759"/>
    </source>
</evidence>
<feature type="compositionally biased region" description="Low complexity" evidence="1">
    <location>
        <begin position="197"/>
        <end position="209"/>
    </location>
</feature>
<dbReference type="Pfam" id="PF00481">
    <property type="entry name" value="PP2C"/>
    <property type="match status" value="1"/>
</dbReference>
<feature type="domain" description="PPM-type phosphatase" evidence="2">
    <location>
        <begin position="1"/>
        <end position="180"/>
    </location>
</feature>
<keyword evidence="4" id="KW-1185">Reference proteome</keyword>
<feature type="compositionally biased region" description="Basic residues" evidence="1">
    <location>
        <begin position="214"/>
        <end position="226"/>
    </location>
</feature>
<dbReference type="InterPro" id="IPR036457">
    <property type="entry name" value="PPM-type-like_dom_sf"/>
</dbReference>
<dbReference type="EMBL" id="OU963870">
    <property type="protein sequence ID" value="CAH0395229.1"/>
    <property type="molecule type" value="Genomic_DNA"/>
</dbReference>
<gene>
    <name evidence="3" type="ORF">BEMITA_LOCUS13441</name>
</gene>
<evidence type="ECO:0000256" key="1">
    <source>
        <dbReference type="SAM" id="MobiDB-lite"/>
    </source>
</evidence>
<dbReference type="CDD" id="cd00143">
    <property type="entry name" value="PP2Cc"/>
    <property type="match status" value="1"/>
</dbReference>
<name>A0A9P0FAG5_BEMTA</name>
<dbReference type="SUPFAM" id="SSF81606">
    <property type="entry name" value="PP2C-like"/>
    <property type="match status" value="1"/>
</dbReference>
<feature type="region of interest" description="Disordered" evidence="1">
    <location>
        <begin position="188"/>
        <end position="226"/>
    </location>
</feature>
<dbReference type="GO" id="GO:0004722">
    <property type="term" value="F:protein serine/threonine phosphatase activity"/>
    <property type="evidence" value="ECO:0007669"/>
    <property type="project" value="InterPro"/>
</dbReference>
<organism evidence="3 4">
    <name type="scientific">Bemisia tabaci</name>
    <name type="common">Sweetpotato whitefly</name>
    <name type="synonym">Aleurodes tabaci</name>
    <dbReference type="NCBI Taxonomy" id="7038"/>
    <lineage>
        <taxon>Eukaryota</taxon>
        <taxon>Metazoa</taxon>
        <taxon>Ecdysozoa</taxon>
        <taxon>Arthropoda</taxon>
        <taxon>Hexapoda</taxon>
        <taxon>Insecta</taxon>
        <taxon>Pterygota</taxon>
        <taxon>Neoptera</taxon>
        <taxon>Paraneoptera</taxon>
        <taxon>Hemiptera</taxon>
        <taxon>Sternorrhyncha</taxon>
        <taxon>Aleyrodoidea</taxon>
        <taxon>Aleyrodidae</taxon>
        <taxon>Aleyrodinae</taxon>
        <taxon>Bemisia</taxon>
    </lineage>
</organism>
<dbReference type="AlphaFoldDB" id="A0A9P0FAG5"/>